<name>A0A2J8A4H1_9CHLO</name>
<proteinExistence type="predicted"/>
<accession>A0A2J8A4H1</accession>
<keyword evidence="2" id="KW-0812">Transmembrane</keyword>
<keyword evidence="2" id="KW-1133">Transmembrane helix</keyword>
<evidence type="ECO:0000256" key="2">
    <source>
        <dbReference type="SAM" id="Phobius"/>
    </source>
</evidence>
<feature type="non-terminal residue" evidence="3">
    <location>
        <position position="1"/>
    </location>
</feature>
<dbReference type="Proteomes" id="UP000236333">
    <property type="component" value="Unassembled WGS sequence"/>
</dbReference>
<dbReference type="AlphaFoldDB" id="A0A2J8A4H1"/>
<feature type="transmembrane region" description="Helical" evidence="2">
    <location>
        <begin position="6"/>
        <end position="25"/>
    </location>
</feature>
<comment type="caution">
    <text evidence="3">The sequence shown here is derived from an EMBL/GenBank/DDBJ whole genome shotgun (WGS) entry which is preliminary data.</text>
</comment>
<organism evidence="3 4">
    <name type="scientific">Tetrabaena socialis</name>
    <dbReference type="NCBI Taxonomy" id="47790"/>
    <lineage>
        <taxon>Eukaryota</taxon>
        <taxon>Viridiplantae</taxon>
        <taxon>Chlorophyta</taxon>
        <taxon>core chlorophytes</taxon>
        <taxon>Chlorophyceae</taxon>
        <taxon>CS clade</taxon>
        <taxon>Chlamydomonadales</taxon>
        <taxon>Tetrabaenaceae</taxon>
        <taxon>Tetrabaena</taxon>
    </lineage>
</organism>
<dbReference type="OrthoDB" id="545559at2759"/>
<feature type="region of interest" description="Disordered" evidence="1">
    <location>
        <begin position="109"/>
        <end position="151"/>
    </location>
</feature>
<evidence type="ECO:0000313" key="3">
    <source>
        <dbReference type="EMBL" id="PNH07407.1"/>
    </source>
</evidence>
<sequence length="151" mass="16172">GRFMSFVLGATAVMYFGLYSVLYRYEPRTVQAQQQLQAAAAQTRASPFAEQEGGGGGRDKRFIIQRQLQGEYDARTAAYYARAPEMQMEDVEARVGGLPAGMVQEGGAGVRSSVAERRAGAGAGARGGPRRVLPSMYETAPGIPGLDESDF</sequence>
<protein>
    <submittedName>
        <fullName evidence="3">Uncharacterized protein</fullName>
    </submittedName>
</protein>
<keyword evidence="4" id="KW-1185">Reference proteome</keyword>
<dbReference type="EMBL" id="PGGS01000182">
    <property type="protein sequence ID" value="PNH07407.1"/>
    <property type="molecule type" value="Genomic_DNA"/>
</dbReference>
<evidence type="ECO:0000313" key="4">
    <source>
        <dbReference type="Proteomes" id="UP000236333"/>
    </source>
</evidence>
<keyword evidence="2" id="KW-0472">Membrane</keyword>
<gene>
    <name evidence="3" type="ORF">TSOC_006134</name>
</gene>
<evidence type="ECO:0000256" key="1">
    <source>
        <dbReference type="SAM" id="MobiDB-lite"/>
    </source>
</evidence>
<reference evidence="3 4" key="1">
    <citation type="journal article" date="2017" name="Mol. Biol. Evol.">
        <title>The 4-celled Tetrabaena socialis nuclear genome reveals the essential components for genetic control of cell number at the origin of multicellularity in the volvocine lineage.</title>
        <authorList>
            <person name="Featherston J."/>
            <person name="Arakaki Y."/>
            <person name="Hanschen E.R."/>
            <person name="Ferris P.J."/>
            <person name="Michod R.E."/>
            <person name="Olson B.J.S.C."/>
            <person name="Nozaki H."/>
            <person name="Durand P.M."/>
        </authorList>
    </citation>
    <scope>NUCLEOTIDE SEQUENCE [LARGE SCALE GENOMIC DNA]</scope>
    <source>
        <strain evidence="3 4">NIES-571</strain>
    </source>
</reference>